<proteinExistence type="inferred from homology"/>
<dbReference type="PRINTS" id="PR00325">
    <property type="entry name" value="GERMIN"/>
</dbReference>
<dbReference type="InterPro" id="IPR014710">
    <property type="entry name" value="RmlC-like_jellyroll"/>
</dbReference>
<keyword evidence="3" id="KW-0964">Secreted</keyword>
<organism evidence="8 9">
    <name type="scientific">Mollisia scopiformis</name>
    <name type="common">Conifer needle endophyte fungus</name>
    <name type="synonym">Phialocephala scopiformis</name>
    <dbReference type="NCBI Taxonomy" id="149040"/>
    <lineage>
        <taxon>Eukaryota</taxon>
        <taxon>Fungi</taxon>
        <taxon>Dikarya</taxon>
        <taxon>Ascomycota</taxon>
        <taxon>Pezizomycotina</taxon>
        <taxon>Leotiomycetes</taxon>
        <taxon>Helotiales</taxon>
        <taxon>Mollisiaceae</taxon>
        <taxon>Mollisia</taxon>
    </lineage>
</organism>
<dbReference type="AlphaFoldDB" id="A0A194XQ39"/>
<dbReference type="EMBL" id="KQ947406">
    <property type="protein sequence ID" value="KUJ22308.1"/>
    <property type="molecule type" value="Genomic_DNA"/>
</dbReference>
<keyword evidence="9" id="KW-1185">Reference proteome</keyword>
<dbReference type="SUPFAM" id="SSF51182">
    <property type="entry name" value="RmlC-like cupins"/>
    <property type="match status" value="1"/>
</dbReference>
<dbReference type="KEGG" id="psco:LY89DRAFT_293324"/>
<feature type="chain" id="PRO_5008268494" evidence="6">
    <location>
        <begin position="19"/>
        <end position="250"/>
    </location>
</feature>
<evidence type="ECO:0000256" key="6">
    <source>
        <dbReference type="SAM" id="SignalP"/>
    </source>
</evidence>
<evidence type="ECO:0000256" key="4">
    <source>
        <dbReference type="ARBA" id="ARBA00022723"/>
    </source>
</evidence>
<reference evidence="8 9" key="1">
    <citation type="submission" date="2015-10" db="EMBL/GenBank/DDBJ databases">
        <title>Full genome of DAOMC 229536 Phialocephala scopiformis, a fungal endophyte of spruce producing the potent anti-insectan compound rugulosin.</title>
        <authorList>
            <consortium name="DOE Joint Genome Institute"/>
            <person name="Walker A.K."/>
            <person name="Frasz S.L."/>
            <person name="Seifert K.A."/>
            <person name="Miller J.D."/>
            <person name="Mondo S.J."/>
            <person name="Labutti K."/>
            <person name="Lipzen A."/>
            <person name="Dockter R."/>
            <person name="Kennedy M."/>
            <person name="Grigoriev I.V."/>
            <person name="Spatafora J.W."/>
        </authorList>
    </citation>
    <scope>NUCLEOTIDE SEQUENCE [LARGE SCALE GENOMIC DNA]</scope>
    <source>
        <strain evidence="8 9">CBS 120377</strain>
    </source>
</reference>
<feature type="signal peptide" evidence="6">
    <location>
        <begin position="1"/>
        <end position="18"/>
    </location>
</feature>
<dbReference type="Gene3D" id="2.60.120.10">
    <property type="entry name" value="Jelly Rolls"/>
    <property type="match status" value="1"/>
</dbReference>
<evidence type="ECO:0000256" key="3">
    <source>
        <dbReference type="ARBA" id="ARBA00022525"/>
    </source>
</evidence>
<dbReference type="GeneID" id="28816253"/>
<dbReference type="GO" id="GO:0005576">
    <property type="term" value="C:extracellular region"/>
    <property type="evidence" value="ECO:0007669"/>
    <property type="project" value="UniProtKB-SubCell"/>
</dbReference>
<dbReference type="Pfam" id="PF00190">
    <property type="entry name" value="Cupin_1"/>
    <property type="match status" value="1"/>
</dbReference>
<dbReference type="CDD" id="cd02241">
    <property type="entry name" value="cupin_OxOx"/>
    <property type="match status" value="1"/>
</dbReference>
<evidence type="ECO:0000256" key="1">
    <source>
        <dbReference type="ARBA" id="ARBA00004613"/>
    </source>
</evidence>
<dbReference type="SMART" id="SM00835">
    <property type="entry name" value="Cupin_1"/>
    <property type="match status" value="1"/>
</dbReference>
<evidence type="ECO:0000256" key="2">
    <source>
        <dbReference type="ARBA" id="ARBA00007456"/>
    </source>
</evidence>
<keyword evidence="5" id="KW-0464">Manganese</keyword>
<dbReference type="GO" id="GO:0030145">
    <property type="term" value="F:manganese ion binding"/>
    <property type="evidence" value="ECO:0007669"/>
    <property type="project" value="InterPro"/>
</dbReference>
<dbReference type="OrthoDB" id="1921208at2759"/>
<dbReference type="InterPro" id="IPR006045">
    <property type="entry name" value="Cupin_1"/>
</dbReference>
<gene>
    <name evidence="8" type="ORF">LY89DRAFT_293324</name>
</gene>
<comment type="similarity">
    <text evidence="2">Belongs to the germin family.</text>
</comment>
<keyword evidence="6" id="KW-0732">Signal</keyword>
<evidence type="ECO:0000259" key="7">
    <source>
        <dbReference type="SMART" id="SM00835"/>
    </source>
</evidence>
<evidence type="ECO:0000313" key="9">
    <source>
        <dbReference type="Proteomes" id="UP000070700"/>
    </source>
</evidence>
<dbReference type="InParanoid" id="A0A194XQ39"/>
<evidence type="ECO:0000256" key="5">
    <source>
        <dbReference type="ARBA" id="ARBA00023211"/>
    </source>
</evidence>
<keyword evidence="4" id="KW-0479">Metal-binding</keyword>
<accession>A0A194XQ39</accession>
<dbReference type="InterPro" id="IPR011051">
    <property type="entry name" value="RmlC_Cupin_sf"/>
</dbReference>
<sequence>MLFSSFTLAALAFVAVNGAPTVSRSSARSAAPIDNSALIAKLKTDATAAEQFQQLLANNGQPLDPSDLAAATVFDFTKNPSPAQGTQGGSLNTAGPKNFPILTDSGLSLNLLTLGPCGLFSPHIHPRANEFFLVLEGQVDFGFLLETGVFGGLGAPNPTISGTLKQHEGTLFPLGSVHWQINASPDCNNATTFEAFSSDDPGAVLILNKVSNDSRVLIPQIEPNDLDGLRAVLPPAILSEVDSCLARCNM</sequence>
<evidence type="ECO:0000313" key="8">
    <source>
        <dbReference type="EMBL" id="KUJ22308.1"/>
    </source>
</evidence>
<dbReference type="InterPro" id="IPR001929">
    <property type="entry name" value="Germin"/>
</dbReference>
<comment type="subcellular location">
    <subcellularLocation>
        <location evidence="1">Secreted</location>
    </subcellularLocation>
</comment>
<dbReference type="PANTHER" id="PTHR31238">
    <property type="entry name" value="GERMIN-LIKE PROTEIN SUBFAMILY 3 MEMBER 3"/>
    <property type="match status" value="1"/>
</dbReference>
<dbReference type="RefSeq" id="XP_018076663.1">
    <property type="nucleotide sequence ID" value="XM_018206527.1"/>
</dbReference>
<feature type="domain" description="Cupin type-1" evidence="7">
    <location>
        <begin position="74"/>
        <end position="227"/>
    </location>
</feature>
<protein>
    <submittedName>
        <fullName evidence="8">RmlC-like cupin</fullName>
    </submittedName>
</protein>
<name>A0A194XQ39_MOLSC</name>
<dbReference type="Proteomes" id="UP000070700">
    <property type="component" value="Unassembled WGS sequence"/>
</dbReference>